<evidence type="ECO:0000313" key="2">
    <source>
        <dbReference type="Proteomes" id="UP000186922"/>
    </source>
</evidence>
<protein>
    <submittedName>
        <fullName evidence="1">Uncharacterized protein</fullName>
    </submittedName>
</protein>
<evidence type="ECO:0000313" key="1">
    <source>
        <dbReference type="EMBL" id="GAV02774.1"/>
    </source>
</evidence>
<dbReference type="EMBL" id="BDGG01000008">
    <property type="protein sequence ID" value="GAV02774.1"/>
    <property type="molecule type" value="Genomic_DNA"/>
</dbReference>
<proteinExistence type="predicted"/>
<organism evidence="1 2">
    <name type="scientific">Ramazzottius varieornatus</name>
    <name type="common">Water bear</name>
    <name type="synonym">Tardigrade</name>
    <dbReference type="NCBI Taxonomy" id="947166"/>
    <lineage>
        <taxon>Eukaryota</taxon>
        <taxon>Metazoa</taxon>
        <taxon>Ecdysozoa</taxon>
        <taxon>Tardigrada</taxon>
        <taxon>Eutardigrada</taxon>
        <taxon>Parachela</taxon>
        <taxon>Hypsibioidea</taxon>
        <taxon>Ramazzottiidae</taxon>
        <taxon>Ramazzottius</taxon>
    </lineage>
</organism>
<accession>A0A1D1VUX1</accession>
<sequence>MSANKEDIPGRWLLGVEYRSRVDVQLVVIPYSSVGSGWVKVSRIGEEPCYDAPTDVIDIVQRSFHLRFN</sequence>
<dbReference type="Proteomes" id="UP000186922">
    <property type="component" value="Unassembled WGS sequence"/>
</dbReference>
<name>A0A1D1VUX1_RAMVA</name>
<dbReference type="AlphaFoldDB" id="A0A1D1VUX1"/>
<comment type="caution">
    <text evidence="1">The sequence shown here is derived from an EMBL/GenBank/DDBJ whole genome shotgun (WGS) entry which is preliminary data.</text>
</comment>
<keyword evidence="2" id="KW-1185">Reference proteome</keyword>
<reference evidence="1 2" key="1">
    <citation type="journal article" date="2016" name="Nat. Commun.">
        <title>Extremotolerant tardigrade genome and improved radiotolerance of human cultured cells by tardigrade-unique protein.</title>
        <authorList>
            <person name="Hashimoto T."/>
            <person name="Horikawa D.D."/>
            <person name="Saito Y."/>
            <person name="Kuwahara H."/>
            <person name="Kozuka-Hata H."/>
            <person name="Shin-I T."/>
            <person name="Minakuchi Y."/>
            <person name="Ohishi K."/>
            <person name="Motoyama A."/>
            <person name="Aizu T."/>
            <person name="Enomoto A."/>
            <person name="Kondo K."/>
            <person name="Tanaka S."/>
            <person name="Hara Y."/>
            <person name="Koshikawa S."/>
            <person name="Sagara H."/>
            <person name="Miura T."/>
            <person name="Yokobori S."/>
            <person name="Miyagawa K."/>
            <person name="Suzuki Y."/>
            <person name="Kubo T."/>
            <person name="Oyama M."/>
            <person name="Kohara Y."/>
            <person name="Fujiyama A."/>
            <person name="Arakawa K."/>
            <person name="Katayama T."/>
            <person name="Toyoda A."/>
            <person name="Kunieda T."/>
        </authorList>
    </citation>
    <scope>NUCLEOTIDE SEQUENCE [LARGE SCALE GENOMIC DNA]</scope>
    <source>
        <strain evidence="1 2">YOKOZUNA-1</strain>
    </source>
</reference>
<gene>
    <name evidence="1" type="primary">RvY_13298-1</name>
    <name evidence="1" type="synonym">RvY_13298.1</name>
    <name evidence="1" type="ORF">RvY_13298</name>
</gene>